<evidence type="ECO:0000313" key="2">
    <source>
        <dbReference type="EMBL" id="KAK9679232.1"/>
    </source>
</evidence>
<gene>
    <name evidence="2" type="ORF">QE152_g40187</name>
</gene>
<dbReference type="EMBL" id="JASPKY010001058">
    <property type="protein sequence ID" value="KAK9679232.1"/>
    <property type="molecule type" value="Genomic_DNA"/>
</dbReference>
<evidence type="ECO:0000259" key="1">
    <source>
        <dbReference type="Pfam" id="PF13843"/>
    </source>
</evidence>
<dbReference type="AlphaFoldDB" id="A0AAW1HS11"/>
<dbReference type="InterPro" id="IPR052638">
    <property type="entry name" value="PiggyBac_TE-derived"/>
</dbReference>
<comment type="caution">
    <text evidence="2">The sequence shown here is derived from an EMBL/GenBank/DDBJ whole genome shotgun (WGS) entry which is preliminary data.</text>
</comment>
<dbReference type="Pfam" id="PF13843">
    <property type="entry name" value="DDE_Tnp_1_7"/>
    <property type="match status" value="1"/>
</dbReference>
<dbReference type="GO" id="GO:0043565">
    <property type="term" value="F:sequence-specific DNA binding"/>
    <property type="evidence" value="ECO:0007669"/>
    <property type="project" value="TreeGrafter"/>
</dbReference>
<proteinExistence type="predicted"/>
<name>A0AAW1HS11_POPJA</name>
<dbReference type="InterPro" id="IPR029526">
    <property type="entry name" value="PGBD"/>
</dbReference>
<reference evidence="2 3" key="1">
    <citation type="journal article" date="2024" name="BMC Genomics">
        <title>De novo assembly and annotation of Popillia japonica's genome with initial clues to its potential as an invasive pest.</title>
        <authorList>
            <person name="Cucini C."/>
            <person name="Boschi S."/>
            <person name="Funari R."/>
            <person name="Cardaioli E."/>
            <person name="Iannotti N."/>
            <person name="Marturano G."/>
            <person name="Paoli F."/>
            <person name="Bruttini M."/>
            <person name="Carapelli A."/>
            <person name="Frati F."/>
            <person name="Nardi F."/>
        </authorList>
    </citation>
    <scope>NUCLEOTIDE SEQUENCE [LARGE SCALE GENOMIC DNA]</scope>
    <source>
        <strain evidence="2">DMR45628</strain>
    </source>
</reference>
<dbReference type="PANTHER" id="PTHR47055">
    <property type="entry name" value="DDE_TNP_1_7 DOMAIN-CONTAINING PROTEIN"/>
    <property type="match status" value="1"/>
</dbReference>
<protein>
    <recommendedName>
        <fullName evidence="1">PiggyBac transposable element-derived protein domain-containing protein</fullName>
    </recommendedName>
</protein>
<dbReference type="PANTHER" id="PTHR47055:SF3">
    <property type="entry name" value="PHORBOL-ESTER_DAG-TYPE DOMAIN-CONTAINING PROTEIN"/>
    <property type="match status" value="1"/>
</dbReference>
<accession>A0AAW1HS11</accession>
<dbReference type="Proteomes" id="UP001458880">
    <property type="component" value="Unassembled WGS sequence"/>
</dbReference>
<feature type="domain" description="PiggyBac transposable element-derived protein" evidence="1">
    <location>
        <begin position="25"/>
        <end position="123"/>
    </location>
</feature>
<keyword evidence="3" id="KW-1185">Reference proteome</keyword>
<sequence>MYVQKTSIRFSLDLKRLLDEIRASKGVKPYKLYFDNLFAGMIVLRHLNNIGCVGTGTIQENQIPKSCSLTNKKLLQNSQEEHESALDKANGILLARWVDNGVVTTASTCFGVNPFGQVRRYSQAEKKCNAWQLDKKSGGSLAQLNFRRAIVQKYLKSYGIPPKGPGRPSISSNSVSCKTISDDLRYDAKNHIITRIADNKRRRYAGEDAGSKGLKNACTVKALEDAIKNWLRRAKERLCLKLKKSSITTL</sequence>
<organism evidence="2 3">
    <name type="scientific">Popillia japonica</name>
    <name type="common">Japanese beetle</name>
    <dbReference type="NCBI Taxonomy" id="7064"/>
    <lineage>
        <taxon>Eukaryota</taxon>
        <taxon>Metazoa</taxon>
        <taxon>Ecdysozoa</taxon>
        <taxon>Arthropoda</taxon>
        <taxon>Hexapoda</taxon>
        <taxon>Insecta</taxon>
        <taxon>Pterygota</taxon>
        <taxon>Neoptera</taxon>
        <taxon>Endopterygota</taxon>
        <taxon>Coleoptera</taxon>
        <taxon>Polyphaga</taxon>
        <taxon>Scarabaeiformia</taxon>
        <taxon>Scarabaeidae</taxon>
        <taxon>Rutelinae</taxon>
        <taxon>Popillia</taxon>
    </lineage>
</organism>
<evidence type="ECO:0000313" key="3">
    <source>
        <dbReference type="Proteomes" id="UP001458880"/>
    </source>
</evidence>